<evidence type="ECO:0000256" key="4">
    <source>
        <dbReference type="ARBA" id="ARBA00022776"/>
    </source>
</evidence>
<comment type="similarity">
    <text evidence="1 10">Belongs to the NDC80/HEC1 family.</text>
</comment>
<dbReference type="Pfam" id="PF03801">
    <property type="entry name" value="Ndc80_HEC"/>
    <property type="match status" value="1"/>
</dbReference>
<evidence type="ECO:0000256" key="9">
    <source>
        <dbReference type="ARBA" id="ARBA00023328"/>
    </source>
</evidence>
<dbReference type="eggNOG" id="KOG0995">
    <property type="taxonomic scope" value="Eukaryota"/>
</dbReference>
<keyword evidence="15" id="KW-1185">Reference proteome</keyword>
<organism evidence="15">
    <name type="scientific">Drosophila grimshawi</name>
    <name type="common">Hawaiian fruit fly</name>
    <name type="synonym">Idiomyia grimshawi</name>
    <dbReference type="NCBI Taxonomy" id="7222"/>
    <lineage>
        <taxon>Eukaryota</taxon>
        <taxon>Metazoa</taxon>
        <taxon>Ecdysozoa</taxon>
        <taxon>Arthropoda</taxon>
        <taxon>Hexapoda</taxon>
        <taxon>Insecta</taxon>
        <taxon>Pterygota</taxon>
        <taxon>Neoptera</taxon>
        <taxon>Endopterygota</taxon>
        <taxon>Diptera</taxon>
        <taxon>Brachycera</taxon>
        <taxon>Muscomorpha</taxon>
        <taxon>Ephydroidea</taxon>
        <taxon>Drosophilidae</taxon>
        <taxon>Drosophila</taxon>
        <taxon>Hawaiian Drosophila</taxon>
    </lineage>
</organism>
<dbReference type="InterPro" id="IPR055260">
    <property type="entry name" value="Ndc80_CH"/>
</dbReference>
<evidence type="ECO:0000256" key="12">
    <source>
        <dbReference type="SAM" id="MobiDB-lite"/>
    </source>
</evidence>
<feature type="compositionally biased region" description="Polar residues" evidence="12">
    <location>
        <begin position="68"/>
        <end position="77"/>
    </location>
</feature>
<dbReference type="Gene3D" id="1.10.418.30">
    <property type="entry name" value="Ncd80 complex, Ncd80 subunit"/>
    <property type="match status" value="1"/>
</dbReference>
<sequence>MYQPRRTSEFHDDARDDGAILNKRQSRAQRSTSASVNKPSHSNWQAQSRLTQDRDRGTPLRSGPLPTTKRSVANGTTPLRHRQATSVERPVALHTDKKWVQEQSQLIAEYLDEMNHLAILPGFPNEFFSRGGTALRQMTMKQFVSIVNFFFQFIWGNRTSVGNNHVDDITSVLHKINYPYQVNKSWLMTPTTQHSFGHVIVMLDFLKDFAPVLPLKQQEAGEDEEFPFVETSEQPSYVQNTLDSMALSNTQISSIMLNEETVQLLFTSTKDCFAMWDKKKGDDFPVLEREVRNQIIKSLCDFPDIESLDEDIIRLQNELQQLEEQLQLPSENNMEQLEQLIAQEQHLEKQLLIAQTRGKEYSEKIAQLFDRNKQHVKEMKVLHREWKQLQCEVSGQKYTVEQFQRMKLMLSDLENEEHFYKRQTLEFTERGYDQQVRMARAKKHLLDQVEKFNTHAQNIVFDSNICSASEKDKLELLLPLPPLHSDIQVRSRRLTKLAALLEKRGAQHRERHRQLEQHRNELTLQNRNLQTELNNINKQVQSYEKKVLQLHHAYKTKRAMWAQHQEQLEERSLELNAKFEQLKRHQEELTLDLENKRQQNEDYLSAAERRQEERLRERSEFLENYQQKLAVANEQLKQFEAIVTQNNVELANLERKLESIKLSPFENELNAAFLRLKESK</sequence>
<protein>
    <recommendedName>
        <fullName evidence="10">Kinetochore protein NDC80</fullName>
    </recommendedName>
</protein>
<dbReference type="InterPro" id="IPR038273">
    <property type="entry name" value="Ndc80_sf"/>
</dbReference>
<keyword evidence="4 10" id="KW-0498">Mitosis</keyword>
<dbReference type="OrthoDB" id="7459479at2759"/>
<keyword evidence="9 10" id="KW-0137">Centromere</keyword>
<dbReference type="Proteomes" id="UP000001070">
    <property type="component" value="Unassembled WGS sequence"/>
</dbReference>
<name>B4JJJ5_DROGR</name>
<keyword evidence="2 10" id="KW-0158">Chromosome</keyword>
<feature type="region of interest" description="Disordered" evidence="12">
    <location>
        <begin position="1"/>
        <end position="88"/>
    </location>
</feature>
<dbReference type="OMA" id="NKSWLMT"/>
<dbReference type="SMR" id="B4JJJ5"/>
<dbReference type="GO" id="GO:0051315">
    <property type="term" value="P:attachment of mitotic spindle microtubules to kinetochore"/>
    <property type="evidence" value="ECO:0007669"/>
    <property type="project" value="UniProtKB-UniRule"/>
</dbReference>
<keyword evidence="8 10" id="KW-0131">Cell cycle</keyword>
<evidence type="ECO:0000259" key="13">
    <source>
        <dbReference type="Pfam" id="PF03801"/>
    </source>
</evidence>
<evidence type="ECO:0000256" key="3">
    <source>
        <dbReference type="ARBA" id="ARBA00022618"/>
    </source>
</evidence>
<accession>B4JJJ5</accession>
<evidence type="ECO:0000256" key="2">
    <source>
        <dbReference type="ARBA" id="ARBA00022454"/>
    </source>
</evidence>
<keyword evidence="5 10" id="KW-0995">Kinetochore</keyword>
<evidence type="ECO:0000313" key="15">
    <source>
        <dbReference type="Proteomes" id="UP000001070"/>
    </source>
</evidence>
<comment type="subcellular location">
    <subcellularLocation>
        <location evidence="10">Chromosome</location>
        <location evidence="10">Centromere</location>
        <location evidence="10">Kinetochore</location>
    </subcellularLocation>
    <subcellularLocation>
        <location evidence="10">Nucleus</location>
    </subcellularLocation>
</comment>
<dbReference type="KEGG" id="dgr:6565437"/>
<dbReference type="HOGENOM" id="CLU_424071_0_0_1"/>
<gene>
    <name evidence="14" type="primary">Dgri\GH12244</name>
    <name evidence="14" type="ORF">Dgri_GH12244</name>
</gene>
<dbReference type="EMBL" id="CH916370">
    <property type="protein sequence ID" value="EDV99747.1"/>
    <property type="molecule type" value="Genomic_DNA"/>
</dbReference>
<evidence type="ECO:0000256" key="11">
    <source>
        <dbReference type="SAM" id="Coils"/>
    </source>
</evidence>
<feature type="compositionally biased region" description="Basic and acidic residues" evidence="12">
    <location>
        <begin position="1"/>
        <end position="18"/>
    </location>
</feature>
<feature type="compositionally biased region" description="Polar residues" evidence="12">
    <location>
        <begin position="36"/>
        <end position="50"/>
    </location>
</feature>
<dbReference type="InParanoid" id="B4JJJ5"/>
<comment type="subunit">
    <text evidence="10">Component of the NDC80 complex.</text>
</comment>
<keyword evidence="3 10" id="KW-0132">Cell division</keyword>
<evidence type="ECO:0000256" key="1">
    <source>
        <dbReference type="ARBA" id="ARBA00007050"/>
    </source>
</evidence>
<dbReference type="InterPro" id="IPR005550">
    <property type="entry name" value="Kinetochore_Ndc80"/>
</dbReference>
<evidence type="ECO:0000256" key="7">
    <source>
        <dbReference type="ARBA" id="ARBA00023242"/>
    </source>
</evidence>
<evidence type="ECO:0000256" key="5">
    <source>
        <dbReference type="ARBA" id="ARBA00022838"/>
    </source>
</evidence>
<dbReference type="PhylomeDB" id="B4JJJ5"/>
<evidence type="ECO:0000256" key="10">
    <source>
        <dbReference type="RuleBase" id="RU368072"/>
    </source>
</evidence>
<comment type="function">
    <text evidence="10">Acts as a component of the essential kinetochore-associated NDC80 complex, which is required for chromosome segregation and spindle checkpoint activity.</text>
</comment>
<feature type="coiled-coil region" evidence="11">
    <location>
        <begin position="305"/>
        <end position="357"/>
    </location>
</feature>
<dbReference type="STRING" id="7222.B4JJJ5"/>
<dbReference type="GO" id="GO:0051301">
    <property type="term" value="P:cell division"/>
    <property type="evidence" value="ECO:0007669"/>
    <property type="project" value="UniProtKB-UniRule"/>
</dbReference>
<proteinExistence type="inferred from homology"/>
<dbReference type="GO" id="GO:0005634">
    <property type="term" value="C:nucleus"/>
    <property type="evidence" value="ECO:0007669"/>
    <property type="project" value="UniProtKB-SubCell"/>
</dbReference>
<keyword evidence="7 10" id="KW-0539">Nucleus</keyword>
<evidence type="ECO:0000256" key="8">
    <source>
        <dbReference type="ARBA" id="ARBA00023306"/>
    </source>
</evidence>
<feature type="domain" description="Kinetochore protein Ndc80 CH" evidence="13">
    <location>
        <begin position="89"/>
        <end position="208"/>
    </location>
</feature>
<dbReference type="PANTHER" id="PTHR10643">
    <property type="entry name" value="KINETOCHORE PROTEIN NDC80"/>
    <property type="match status" value="1"/>
</dbReference>
<feature type="coiled-coil region" evidence="11">
    <location>
        <begin position="512"/>
        <end position="656"/>
    </location>
</feature>
<dbReference type="FunCoup" id="B4JJJ5">
    <property type="interactions" value="35"/>
</dbReference>
<dbReference type="GO" id="GO:0031262">
    <property type="term" value="C:Ndc80 complex"/>
    <property type="evidence" value="ECO:0007669"/>
    <property type="project" value="UniProtKB-UniRule"/>
</dbReference>
<evidence type="ECO:0000256" key="6">
    <source>
        <dbReference type="ARBA" id="ARBA00023054"/>
    </source>
</evidence>
<dbReference type="AlphaFoldDB" id="B4JJJ5"/>
<keyword evidence="6 11" id="KW-0175">Coiled coil</keyword>
<dbReference type="PANTHER" id="PTHR10643:SF2">
    <property type="entry name" value="KINETOCHORE PROTEIN NDC80 HOMOLOG"/>
    <property type="match status" value="1"/>
</dbReference>
<reference evidence="14 15" key="1">
    <citation type="journal article" date="2007" name="Nature">
        <title>Evolution of genes and genomes on the Drosophila phylogeny.</title>
        <authorList>
            <consortium name="Drosophila 12 Genomes Consortium"/>
            <person name="Clark A.G."/>
            <person name="Eisen M.B."/>
            <person name="Smith D.R."/>
            <person name="Bergman C.M."/>
            <person name="Oliver B."/>
            <person name="Markow T.A."/>
            <person name="Kaufman T.C."/>
            <person name="Kellis M."/>
            <person name="Gelbart W."/>
            <person name="Iyer V.N."/>
            <person name="Pollard D.A."/>
            <person name="Sackton T.B."/>
            <person name="Larracuente A.M."/>
            <person name="Singh N.D."/>
            <person name="Abad J.P."/>
            <person name="Abt D.N."/>
            <person name="Adryan B."/>
            <person name="Aguade M."/>
            <person name="Akashi H."/>
            <person name="Anderson W.W."/>
            <person name="Aquadro C.F."/>
            <person name="Ardell D.H."/>
            <person name="Arguello R."/>
            <person name="Artieri C.G."/>
            <person name="Barbash D.A."/>
            <person name="Barker D."/>
            <person name="Barsanti P."/>
            <person name="Batterham P."/>
            <person name="Batzoglou S."/>
            <person name="Begun D."/>
            <person name="Bhutkar A."/>
            <person name="Blanco E."/>
            <person name="Bosak S.A."/>
            <person name="Bradley R.K."/>
            <person name="Brand A.D."/>
            <person name="Brent M.R."/>
            <person name="Brooks A.N."/>
            <person name="Brown R.H."/>
            <person name="Butlin R.K."/>
            <person name="Caggese C."/>
            <person name="Calvi B.R."/>
            <person name="Bernardo de Carvalho A."/>
            <person name="Caspi A."/>
            <person name="Castrezana S."/>
            <person name="Celniker S.E."/>
            <person name="Chang J.L."/>
            <person name="Chapple C."/>
            <person name="Chatterji S."/>
            <person name="Chinwalla A."/>
            <person name="Civetta A."/>
            <person name="Clifton S.W."/>
            <person name="Comeron J.M."/>
            <person name="Costello J.C."/>
            <person name="Coyne J.A."/>
            <person name="Daub J."/>
            <person name="David R.G."/>
            <person name="Delcher A.L."/>
            <person name="Delehaunty K."/>
            <person name="Do C.B."/>
            <person name="Ebling H."/>
            <person name="Edwards K."/>
            <person name="Eickbush T."/>
            <person name="Evans J.D."/>
            <person name="Filipski A."/>
            <person name="Findeiss S."/>
            <person name="Freyhult E."/>
            <person name="Fulton L."/>
            <person name="Fulton R."/>
            <person name="Garcia A.C."/>
            <person name="Gardiner A."/>
            <person name="Garfield D.A."/>
            <person name="Garvin B.E."/>
            <person name="Gibson G."/>
            <person name="Gilbert D."/>
            <person name="Gnerre S."/>
            <person name="Godfrey J."/>
            <person name="Good R."/>
            <person name="Gotea V."/>
            <person name="Gravely B."/>
            <person name="Greenberg A.J."/>
            <person name="Griffiths-Jones S."/>
            <person name="Gross S."/>
            <person name="Guigo R."/>
            <person name="Gustafson E.A."/>
            <person name="Haerty W."/>
            <person name="Hahn M.W."/>
            <person name="Halligan D.L."/>
            <person name="Halpern A.L."/>
            <person name="Halter G.M."/>
            <person name="Han M.V."/>
            <person name="Heger A."/>
            <person name="Hillier L."/>
            <person name="Hinrichs A.S."/>
            <person name="Holmes I."/>
            <person name="Hoskins R.A."/>
            <person name="Hubisz M.J."/>
            <person name="Hultmark D."/>
            <person name="Huntley M.A."/>
            <person name="Jaffe D.B."/>
            <person name="Jagadeeshan S."/>
            <person name="Jeck W.R."/>
            <person name="Johnson J."/>
            <person name="Jones C.D."/>
            <person name="Jordan W.C."/>
            <person name="Karpen G.H."/>
            <person name="Kataoka E."/>
            <person name="Keightley P.D."/>
            <person name="Kheradpour P."/>
            <person name="Kirkness E.F."/>
            <person name="Koerich L.B."/>
            <person name="Kristiansen K."/>
            <person name="Kudrna D."/>
            <person name="Kulathinal R.J."/>
            <person name="Kumar S."/>
            <person name="Kwok R."/>
            <person name="Lander E."/>
            <person name="Langley C.H."/>
            <person name="Lapoint R."/>
            <person name="Lazzaro B.P."/>
            <person name="Lee S.J."/>
            <person name="Levesque L."/>
            <person name="Li R."/>
            <person name="Lin C.F."/>
            <person name="Lin M.F."/>
            <person name="Lindblad-Toh K."/>
            <person name="Llopart A."/>
            <person name="Long M."/>
            <person name="Low L."/>
            <person name="Lozovsky E."/>
            <person name="Lu J."/>
            <person name="Luo M."/>
            <person name="Machado C.A."/>
            <person name="Makalowski W."/>
            <person name="Marzo M."/>
            <person name="Matsuda M."/>
            <person name="Matzkin L."/>
            <person name="McAllister B."/>
            <person name="McBride C.S."/>
            <person name="McKernan B."/>
            <person name="McKernan K."/>
            <person name="Mendez-Lago M."/>
            <person name="Minx P."/>
            <person name="Mollenhauer M.U."/>
            <person name="Montooth K."/>
            <person name="Mount S.M."/>
            <person name="Mu X."/>
            <person name="Myers E."/>
            <person name="Negre B."/>
            <person name="Newfeld S."/>
            <person name="Nielsen R."/>
            <person name="Noor M.A."/>
            <person name="O'Grady P."/>
            <person name="Pachter L."/>
            <person name="Papaceit M."/>
            <person name="Parisi M.J."/>
            <person name="Parisi M."/>
            <person name="Parts L."/>
            <person name="Pedersen J.S."/>
            <person name="Pesole G."/>
            <person name="Phillippy A.M."/>
            <person name="Ponting C.P."/>
            <person name="Pop M."/>
            <person name="Porcelli D."/>
            <person name="Powell J.R."/>
            <person name="Prohaska S."/>
            <person name="Pruitt K."/>
            <person name="Puig M."/>
            <person name="Quesneville H."/>
            <person name="Ram K.R."/>
            <person name="Rand D."/>
            <person name="Rasmussen M.D."/>
            <person name="Reed L.K."/>
            <person name="Reenan R."/>
            <person name="Reily A."/>
            <person name="Remington K.A."/>
            <person name="Rieger T.T."/>
            <person name="Ritchie M.G."/>
            <person name="Robin C."/>
            <person name="Rogers Y.H."/>
            <person name="Rohde C."/>
            <person name="Rozas J."/>
            <person name="Rubenfield M.J."/>
            <person name="Ruiz A."/>
            <person name="Russo S."/>
            <person name="Salzberg S.L."/>
            <person name="Sanchez-Gracia A."/>
            <person name="Saranga D.J."/>
            <person name="Sato H."/>
            <person name="Schaeffer S.W."/>
            <person name="Schatz M.C."/>
            <person name="Schlenke T."/>
            <person name="Schwartz R."/>
            <person name="Segarra C."/>
            <person name="Singh R.S."/>
            <person name="Sirot L."/>
            <person name="Sirota M."/>
            <person name="Sisneros N.B."/>
            <person name="Smith C.D."/>
            <person name="Smith T.F."/>
            <person name="Spieth J."/>
            <person name="Stage D.E."/>
            <person name="Stark A."/>
            <person name="Stephan W."/>
            <person name="Strausberg R.L."/>
            <person name="Strempel S."/>
            <person name="Sturgill D."/>
            <person name="Sutton G."/>
            <person name="Sutton G.G."/>
            <person name="Tao W."/>
            <person name="Teichmann S."/>
            <person name="Tobari Y.N."/>
            <person name="Tomimura Y."/>
            <person name="Tsolas J.M."/>
            <person name="Valente V.L."/>
            <person name="Venter E."/>
            <person name="Venter J.C."/>
            <person name="Vicario S."/>
            <person name="Vieira F.G."/>
            <person name="Vilella A.J."/>
            <person name="Villasante A."/>
            <person name="Walenz B."/>
            <person name="Wang J."/>
            <person name="Wasserman M."/>
            <person name="Watts T."/>
            <person name="Wilson D."/>
            <person name="Wilson R.K."/>
            <person name="Wing R.A."/>
            <person name="Wolfner M.F."/>
            <person name="Wong A."/>
            <person name="Wong G.K."/>
            <person name="Wu C.I."/>
            <person name="Wu G."/>
            <person name="Yamamoto D."/>
            <person name="Yang H.P."/>
            <person name="Yang S.P."/>
            <person name="Yorke J.A."/>
            <person name="Yoshida K."/>
            <person name="Zdobnov E."/>
            <person name="Zhang P."/>
            <person name="Zhang Y."/>
            <person name="Zimin A.V."/>
            <person name="Baldwin J."/>
            <person name="Abdouelleil A."/>
            <person name="Abdulkadir J."/>
            <person name="Abebe A."/>
            <person name="Abera B."/>
            <person name="Abreu J."/>
            <person name="Acer S.C."/>
            <person name="Aftuck L."/>
            <person name="Alexander A."/>
            <person name="An P."/>
            <person name="Anderson E."/>
            <person name="Anderson S."/>
            <person name="Arachi H."/>
            <person name="Azer M."/>
            <person name="Bachantsang P."/>
            <person name="Barry A."/>
            <person name="Bayul T."/>
            <person name="Berlin A."/>
            <person name="Bessette D."/>
            <person name="Bloom T."/>
            <person name="Blye J."/>
            <person name="Boguslavskiy L."/>
            <person name="Bonnet C."/>
            <person name="Boukhgalter B."/>
            <person name="Bourzgui I."/>
            <person name="Brown A."/>
            <person name="Cahill P."/>
            <person name="Channer S."/>
            <person name="Cheshatsang Y."/>
            <person name="Chuda L."/>
            <person name="Citroen M."/>
            <person name="Collymore A."/>
            <person name="Cooke P."/>
            <person name="Costello M."/>
            <person name="D'Aco K."/>
            <person name="Daza R."/>
            <person name="De Haan G."/>
            <person name="DeGray S."/>
            <person name="DeMaso C."/>
            <person name="Dhargay N."/>
            <person name="Dooley K."/>
            <person name="Dooley E."/>
            <person name="Doricent M."/>
            <person name="Dorje P."/>
            <person name="Dorjee K."/>
            <person name="Dupes A."/>
            <person name="Elong R."/>
            <person name="Falk J."/>
            <person name="Farina A."/>
            <person name="Faro S."/>
            <person name="Ferguson D."/>
            <person name="Fisher S."/>
            <person name="Foley C.D."/>
            <person name="Franke A."/>
            <person name="Friedrich D."/>
            <person name="Gadbois L."/>
            <person name="Gearin G."/>
            <person name="Gearin C.R."/>
            <person name="Giannoukos G."/>
            <person name="Goode T."/>
            <person name="Graham J."/>
            <person name="Grandbois E."/>
            <person name="Grewal S."/>
            <person name="Gyaltsen K."/>
            <person name="Hafez N."/>
            <person name="Hagos B."/>
            <person name="Hall J."/>
            <person name="Henson C."/>
            <person name="Hollinger A."/>
            <person name="Honan T."/>
            <person name="Huard M.D."/>
            <person name="Hughes L."/>
            <person name="Hurhula B."/>
            <person name="Husby M.E."/>
            <person name="Kamat A."/>
            <person name="Kanga B."/>
            <person name="Kashin S."/>
            <person name="Khazanovich D."/>
            <person name="Kisner P."/>
            <person name="Lance K."/>
            <person name="Lara M."/>
            <person name="Lee W."/>
            <person name="Lennon N."/>
            <person name="Letendre F."/>
            <person name="LeVine R."/>
            <person name="Lipovsky A."/>
            <person name="Liu X."/>
            <person name="Liu J."/>
            <person name="Liu S."/>
            <person name="Lokyitsang T."/>
            <person name="Lokyitsang Y."/>
            <person name="Lubonja R."/>
            <person name="Lui A."/>
            <person name="MacDonald P."/>
            <person name="Magnisalis V."/>
            <person name="Maru K."/>
            <person name="Matthews C."/>
            <person name="McCusker W."/>
            <person name="McDonough S."/>
            <person name="Mehta T."/>
            <person name="Meldrim J."/>
            <person name="Meneus L."/>
            <person name="Mihai O."/>
            <person name="Mihalev A."/>
            <person name="Mihova T."/>
            <person name="Mittelman R."/>
            <person name="Mlenga V."/>
            <person name="Montmayeur A."/>
            <person name="Mulrain L."/>
            <person name="Navidi A."/>
            <person name="Naylor J."/>
            <person name="Negash T."/>
            <person name="Nguyen T."/>
            <person name="Nguyen N."/>
            <person name="Nicol R."/>
            <person name="Norbu C."/>
            <person name="Norbu N."/>
            <person name="Novod N."/>
            <person name="O'Neill B."/>
            <person name="Osman S."/>
            <person name="Markiewicz E."/>
            <person name="Oyono O.L."/>
            <person name="Patti C."/>
            <person name="Phunkhang P."/>
            <person name="Pierre F."/>
            <person name="Priest M."/>
            <person name="Raghuraman S."/>
            <person name="Rege F."/>
            <person name="Reyes R."/>
            <person name="Rise C."/>
            <person name="Rogov P."/>
            <person name="Ross K."/>
            <person name="Ryan E."/>
            <person name="Settipalli S."/>
            <person name="Shea T."/>
            <person name="Sherpa N."/>
            <person name="Shi L."/>
            <person name="Shih D."/>
            <person name="Sparrow T."/>
            <person name="Spaulding J."/>
            <person name="Stalker J."/>
            <person name="Stange-Thomann N."/>
            <person name="Stavropoulos S."/>
            <person name="Stone C."/>
            <person name="Strader C."/>
            <person name="Tesfaye S."/>
            <person name="Thomson T."/>
            <person name="Thoulutsang Y."/>
            <person name="Thoulutsang D."/>
            <person name="Topham K."/>
            <person name="Topping I."/>
            <person name="Tsamla T."/>
            <person name="Vassiliev H."/>
            <person name="Vo A."/>
            <person name="Wangchuk T."/>
            <person name="Wangdi T."/>
            <person name="Weiand M."/>
            <person name="Wilkinson J."/>
            <person name="Wilson A."/>
            <person name="Yadav S."/>
            <person name="Young G."/>
            <person name="Yu Q."/>
            <person name="Zembek L."/>
            <person name="Zhong D."/>
            <person name="Zimmer A."/>
            <person name="Zwirko Z."/>
            <person name="Jaffe D.B."/>
            <person name="Alvarez P."/>
            <person name="Brockman W."/>
            <person name="Butler J."/>
            <person name="Chin C."/>
            <person name="Gnerre S."/>
            <person name="Grabherr M."/>
            <person name="Kleber M."/>
            <person name="Mauceli E."/>
            <person name="MacCallum I."/>
        </authorList>
    </citation>
    <scope>NUCLEOTIDE SEQUENCE [LARGE SCALE GENOMIC DNA]</scope>
    <source>
        <strain evidence="15">Tucson 15287-2541.00</strain>
    </source>
</reference>
<evidence type="ECO:0000313" key="14">
    <source>
        <dbReference type="EMBL" id="EDV99747.1"/>
    </source>
</evidence>